<comment type="caution">
    <text evidence="2">The sequence shown here is derived from an EMBL/GenBank/DDBJ whole genome shotgun (WGS) entry which is preliminary data.</text>
</comment>
<evidence type="ECO:0000313" key="3">
    <source>
        <dbReference type="Proteomes" id="UP000299102"/>
    </source>
</evidence>
<evidence type="ECO:0000313" key="2">
    <source>
        <dbReference type="EMBL" id="GBP90040.1"/>
    </source>
</evidence>
<name>A0A4C1ZQ63_EUMVA</name>
<dbReference type="AlphaFoldDB" id="A0A4C1ZQ63"/>
<accession>A0A4C1ZQ63</accession>
<proteinExistence type="predicted"/>
<keyword evidence="3" id="KW-1185">Reference proteome</keyword>
<gene>
    <name evidence="2" type="ORF">EVAR_68381_1</name>
</gene>
<evidence type="ECO:0000256" key="1">
    <source>
        <dbReference type="SAM" id="MobiDB-lite"/>
    </source>
</evidence>
<dbReference type="Proteomes" id="UP000299102">
    <property type="component" value="Unassembled WGS sequence"/>
</dbReference>
<dbReference type="EMBL" id="BGZK01002050">
    <property type="protein sequence ID" value="GBP90040.1"/>
    <property type="molecule type" value="Genomic_DNA"/>
</dbReference>
<reference evidence="2 3" key="1">
    <citation type="journal article" date="2019" name="Commun. Biol.">
        <title>The bagworm genome reveals a unique fibroin gene that provides high tensile strength.</title>
        <authorList>
            <person name="Kono N."/>
            <person name="Nakamura H."/>
            <person name="Ohtoshi R."/>
            <person name="Tomita M."/>
            <person name="Numata K."/>
            <person name="Arakawa K."/>
        </authorList>
    </citation>
    <scope>NUCLEOTIDE SEQUENCE [LARGE SCALE GENOMIC DNA]</scope>
</reference>
<feature type="compositionally biased region" description="Basic and acidic residues" evidence="1">
    <location>
        <begin position="1"/>
        <end position="11"/>
    </location>
</feature>
<organism evidence="2 3">
    <name type="scientific">Eumeta variegata</name>
    <name type="common">Bagworm moth</name>
    <name type="synonym">Eumeta japonica</name>
    <dbReference type="NCBI Taxonomy" id="151549"/>
    <lineage>
        <taxon>Eukaryota</taxon>
        <taxon>Metazoa</taxon>
        <taxon>Ecdysozoa</taxon>
        <taxon>Arthropoda</taxon>
        <taxon>Hexapoda</taxon>
        <taxon>Insecta</taxon>
        <taxon>Pterygota</taxon>
        <taxon>Neoptera</taxon>
        <taxon>Endopterygota</taxon>
        <taxon>Lepidoptera</taxon>
        <taxon>Glossata</taxon>
        <taxon>Ditrysia</taxon>
        <taxon>Tineoidea</taxon>
        <taxon>Psychidae</taxon>
        <taxon>Oiketicinae</taxon>
        <taxon>Eumeta</taxon>
    </lineage>
</organism>
<feature type="region of interest" description="Disordered" evidence="1">
    <location>
        <begin position="1"/>
        <end position="21"/>
    </location>
</feature>
<protein>
    <submittedName>
        <fullName evidence="2">Uncharacterized protein</fullName>
    </submittedName>
</protein>
<sequence length="194" mass="21812">MATSATRDRSPRPAIGEGDLDDVTRSCVRASSYRPGLRRSSVTSPRSAYYSPASVSEGKCRRRACAYVYTTDRLFRLRHRAATQTRHNTDEDRRTLSSLSAITFPGGLPLSVGGYSARGCDISRIRIYWNFAVMQYRTTAGRFSLRDSQKPRRCADCIEVGARKVGRRRFYTLLPTRHAAVVIYQYIGVQGEVS</sequence>